<accession>A0A6J5QSZ3</accession>
<evidence type="ECO:0000313" key="3">
    <source>
        <dbReference type="EMBL" id="CAB4164265.1"/>
    </source>
</evidence>
<organism evidence="5">
    <name type="scientific">uncultured Caudovirales phage</name>
    <dbReference type="NCBI Taxonomy" id="2100421"/>
    <lineage>
        <taxon>Viruses</taxon>
        <taxon>Duplodnaviria</taxon>
        <taxon>Heunggongvirae</taxon>
        <taxon>Uroviricota</taxon>
        <taxon>Caudoviricetes</taxon>
        <taxon>Peduoviridae</taxon>
        <taxon>Maltschvirus</taxon>
        <taxon>Maltschvirus maltsch</taxon>
    </lineage>
</organism>
<dbReference type="InterPro" id="IPR038765">
    <property type="entry name" value="Papain-like_cys_pep_sf"/>
</dbReference>
<dbReference type="EMBL" id="LR796951">
    <property type="protein sequence ID" value="CAB4177710.1"/>
    <property type="molecule type" value="Genomic_DNA"/>
</dbReference>
<dbReference type="EMBL" id="LR796764">
    <property type="protein sequence ID" value="CAB4164265.1"/>
    <property type="molecule type" value="Genomic_DNA"/>
</dbReference>
<proteinExistence type="predicted"/>
<evidence type="ECO:0000313" key="4">
    <source>
        <dbReference type="EMBL" id="CAB4177710.1"/>
    </source>
</evidence>
<dbReference type="Gene3D" id="3.90.70.10">
    <property type="entry name" value="Cysteine proteinases"/>
    <property type="match status" value="1"/>
</dbReference>
<sequence length="304" mass="31846">MVDFSGFPGGWVDDPEAVGVVASGLPFPVFGDTEAGQIEAGDLPDHAFLWEAARLVTGGLIPPRNQGKVGSCVAFGTARAIEYSMLAEIAGGEKEEFKALATEVIYGGSRVEIGGGKLGRGDGSIGAWAAKWVHQWGLVARGVYGKIDLKTYSEARCKEYGSGGVPAELEAVAKTFPVQTITQVKTWEDAKKALAQGYGIAICSGVGFSMARDSNGISKASGSWGHCMCLAGYVTIEGAEYGRIDNSWGDMAHHGPTGPGNPGPEGFYTAAPTIGKMLSSGDSWAFSSVQGFPLKTPEKLDWLI</sequence>
<protein>
    <submittedName>
        <fullName evidence="5">Peptidase C1A, papain C-terminal</fullName>
    </submittedName>
</protein>
<gene>
    <name evidence="4" type="ORF">UFOVP1003_36</name>
    <name evidence="5" type="ORF">UFOVP1153_52</name>
    <name evidence="2" type="ORF">UFOVP493_52</name>
    <name evidence="3" type="ORF">UFOVP829_20</name>
</gene>
<feature type="domain" description="Peptidase C1A papain C-terminal" evidence="1">
    <location>
        <begin position="61"/>
        <end position="250"/>
    </location>
</feature>
<dbReference type="GO" id="GO:0008234">
    <property type="term" value="F:cysteine-type peptidase activity"/>
    <property type="evidence" value="ECO:0007669"/>
    <property type="project" value="InterPro"/>
</dbReference>
<reference evidence="5" key="1">
    <citation type="submission" date="2020-05" db="EMBL/GenBank/DDBJ databases">
        <authorList>
            <person name="Chiriac C."/>
            <person name="Salcher M."/>
            <person name="Ghai R."/>
            <person name="Kavagutti S V."/>
        </authorList>
    </citation>
    <scope>NUCLEOTIDE SEQUENCE</scope>
</reference>
<dbReference type="EMBL" id="LR797104">
    <property type="protein sequence ID" value="CAB4187710.1"/>
    <property type="molecule type" value="Genomic_DNA"/>
</dbReference>
<dbReference type="GO" id="GO:0001897">
    <property type="term" value="P:symbiont-mediated cytolysis of host cell"/>
    <property type="evidence" value="ECO:0007669"/>
    <property type="project" value="UniProtKB-ARBA"/>
</dbReference>
<evidence type="ECO:0000259" key="1">
    <source>
        <dbReference type="Pfam" id="PF00112"/>
    </source>
</evidence>
<name>A0A6J5QSZ3_9CAUD</name>
<dbReference type="InterPro" id="IPR000668">
    <property type="entry name" value="Peptidase_C1A_C"/>
</dbReference>
<dbReference type="EMBL" id="LR796473">
    <property type="protein sequence ID" value="CAB4146869.1"/>
    <property type="molecule type" value="Genomic_DNA"/>
</dbReference>
<dbReference type="Pfam" id="PF00112">
    <property type="entry name" value="Peptidase_C1"/>
    <property type="match status" value="1"/>
</dbReference>
<dbReference type="GO" id="GO:0006508">
    <property type="term" value="P:proteolysis"/>
    <property type="evidence" value="ECO:0007669"/>
    <property type="project" value="InterPro"/>
</dbReference>
<dbReference type="SUPFAM" id="SSF54001">
    <property type="entry name" value="Cysteine proteinases"/>
    <property type="match status" value="1"/>
</dbReference>
<evidence type="ECO:0000313" key="2">
    <source>
        <dbReference type="EMBL" id="CAB4146869.1"/>
    </source>
</evidence>
<evidence type="ECO:0000313" key="5">
    <source>
        <dbReference type="EMBL" id="CAB4187710.1"/>
    </source>
</evidence>